<dbReference type="GO" id="GO:0005384">
    <property type="term" value="F:manganese ion transmembrane transporter activity"/>
    <property type="evidence" value="ECO:0007669"/>
    <property type="project" value="InterPro"/>
</dbReference>
<comment type="caution">
    <text evidence="6">The sequence shown here is derived from an EMBL/GenBank/DDBJ whole genome shotgun (WGS) entry which is preliminary data.</text>
</comment>
<feature type="transmembrane region" description="Helical" evidence="5">
    <location>
        <begin position="179"/>
        <end position="198"/>
    </location>
</feature>
<dbReference type="GO" id="GO:0012505">
    <property type="term" value="C:endomembrane system"/>
    <property type="evidence" value="ECO:0007669"/>
    <property type="project" value="UniProtKB-SubCell"/>
</dbReference>
<evidence type="ECO:0000256" key="2">
    <source>
        <dbReference type="ARBA" id="ARBA00022692"/>
    </source>
</evidence>
<accession>A0A1F8EVY4</accession>
<evidence type="ECO:0000313" key="6">
    <source>
        <dbReference type="EMBL" id="OGN04229.1"/>
    </source>
</evidence>
<dbReference type="PANTHER" id="PTHR31851">
    <property type="entry name" value="FE(2+)/MN(2+) TRANSPORTER PCL1"/>
    <property type="match status" value="1"/>
</dbReference>
<feature type="transmembrane region" description="Helical" evidence="5">
    <location>
        <begin position="236"/>
        <end position="254"/>
    </location>
</feature>
<organism evidence="6 7">
    <name type="scientific">Candidatus Yanofskybacteria bacterium RIFCSPHIGHO2_01_FULL_44_17</name>
    <dbReference type="NCBI Taxonomy" id="1802668"/>
    <lineage>
        <taxon>Bacteria</taxon>
        <taxon>Candidatus Yanofskyibacteriota</taxon>
    </lineage>
</organism>
<proteinExistence type="predicted"/>
<name>A0A1F8EVY4_9BACT</name>
<dbReference type="EMBL" id="MGJI01000023">
    <property type="protein sequence ID" value="OGN04229.1"/>
    <property type="molecule type" value="Genomic_DNA"/>
</dbReference>
<evidence type="ECO:0000256" key="5">
    <source>
        <dbReference type="SAM" id="Phobius"/>
    </source>
</evidence>
<comment type="subcellular location">
    <subcellularLocation>
        <location evidence="1">Endomembrane system</location>
        <topology evidence="1">Multi-pass membrane protein</topology>
    </subcellularLocation>
</comment>
<keyword evidence="3 5" id="KW-1133">Transmembrane helix</keyword>
<evidence type="ECO:0000313" key="7">
    <source>
        <dbReference type="Proteomes" id="UP000177507"/>
    </source>
</evidence>
<dbReference type="InterPro" id="IPR008217">
    <property type="entry name" value="Ccc1_fam"/>
</dbReference>
<dbReference type="STRING" id="1802668.A2831_02315"/>
<protein>
    <recommendedName>
        <fullName evidence="8">GMP synthase</fullName>
    </recommendedName>
</protein>
<keyword evidence="4 5" id="KW-0472">Membrane</keyword>
<dbReference type="GO" id="GO:0030026">
    <property type="term" value="P:intracellular manganese ion homeostasis"/>
    <property type="evidence" value="ECO:0007669"/>
    <property type="project" value="InterPro"/>
</dbReference>
<dbReference type="Proteomes" id="UP000177507">
    <property type="component" value="Unassembled WGS sequence"/>
</dbReference>
<keyword evidence="2 5" id="KW-0812">Transmembrane</keyword>
<dbReference type="AlphaFoldDB" id="A0A1F8EVY4"/>
<evidence type="ECO:0000256" key="3">
    <source>
        <dbReference type="ARBA" id="ARBA00022989"/>
    </source>
</evidence>
<dbReference type="Pfam" id="PF01988">
    <property type="entry name" value="VIT1"/>
    <property type="match status" value="1"/>
</dbReference>
<evidence type="ECO:0000256" key="1">
    <source>
        <dbReference type="ARBA" id="ARBA00004127"/>
    </source>
</evidence>
<feature type="transmembrane region" description="Helical" evidence="5">
    <location>
        <begin position="70"/>
        <end position="93"/>
    </location>
</feature>
<evidence type="ECO:0008006" key="8">
    <source>
        <dbReference type="Google" id="ProtNLM"/>
    </source>
</evidence>
<sequence length="262" mass="28922">MKQEKIDKLLQEKAEMLKKGDLVGFEKLEEVYHRKRAGKYISDLILGANDGIITTFVVVAGATGAGLSPLVIVILGFANILGDAVSMGFGNYLGQKSEQDYNRGQRQKEEWEVKKFPEVERYEIRKIFEKWGFGGKDLNRAEEIVTSNKKVWVDVMMKEELGIIEESTQQPIKGGAMTFFAFVAAGIVPLIPFLVPPLLSNAQWYSTALAGIELFIIGAMRSTISPQKWLKGGFEMLLVGVLAGGIAYGVGFVVDRIIQGVV</sequence>
<evidence type="ECO:0000256" key="4">
    <source>
        <dbReference type="ARBA" id="ARBA00023136"/>
    </source>
</evidence>
<gene>
    <name evidence="6" type="ORF">A2831_02315</name>
</gene>
<reference evidence="6 7" key="1">
    <citation type="journal article" date="2016" name="Nat. Commun.">
        <title>Thousands of microbial genomes shed light on interconnected biogeochemical processes in an aquifer system.</title>
        <authorList>
            <person name="Anantharaman K."/>
            <person name="Brown C.T."/>
            <person name="Hug L.A."/>
            <person name="Sharon I."/>
            <person name="Castelle C.J."/>
            <person name="Probst A.J."/>
            <person name="Thomas B.C."/>
            <person name="Singh A."/>
            <person name="Wilkins M.J."/>
            <person name="Karaoz U."/>
            <person name="Brodie E.L."/>
            <person name="Williams K.H."/>
            <person name="Hubbard S.S."/>
            <person name="Banfield J.F."/>
        </authorList>
    </citation>
    <scope>NUCLEOTIDE SEQUENCE [LARGE SCALE GENOMIC DNA]</scope>
</reference>
<feature type="transmembrane region" description="Helical" evidence="5">
    <location>
        <begin position="44"/>
        <end position="64"/>
    </location>
</feature>